<dbReference type="InterPro" id="IPR050153">
    <property type="entry name" value="Metal_Ion_Import_ABC"/>
</dbReference>
<dbReference type="InterPro" id="IPR003439">
    <property type="entry name" value="ABC_transporter-like_ATP-bd"/>
</dbReference>
<dbReference type="SMART" id="SM00382">
    <property type="entry name" value="AAA"/>
    <property type="match status" value="1"/>
</dbReference>
<evidence type="ECO:0000313" key="6">
    <source>
        <dbReference type="EMBL" id="KNY29461.1"/>
    </source>
</evidence>
<keyword evidence="6" id="KW-0378">Hydrolase</keyword>
<dbReference type="EC" id="3.6.3.28" evidence="6"/>
<organism evidence="6 7">
    <name type="scientific">Pseudobacteroides cellulosolvens ATCC 35603 = DSM 2933</name>
    <dbReference type="NCBI Taxonomy" id="398512"/>
    <lineage>
        <taxon>Bacteria</taxon>
        <taxon>Bacillati</taxon>
        <taxon>Bacillota</taxon>
        <taxon>Clostridia</taxon>
        <taxon>Eubacteriales</taxon>
        <taxon>Oscillospiraceae</taxon>
        <taxon>Pseudobacteroides</taxon>
    </lineage>
</organism>
<dbReference type="PROSITE" id="PS00211">
    <property type="entry name" value="ABC_TRANSPORTER_1"/>
    <property type="match status" value="1"/>
</dbReference>
<dbReference type="Pfam" id="PF00005">
    <property type="entry name" value="ABC_tran"/>
    <property type="match status" value="1"/>
</dbReference>
<dbReference type="InterPro" id="IPR003593">
    <property type="entry name" value="AAA+_ATPase"/>
</dbReference>
<dbReference type="AlphaFoldDB" id="A0A0L6JUC8"/>
<feature type="domain" description="ABC transporter" evidence="5">
    <location>
        <begin position="5"/>
        <end position="243"/>
    </location>
</feature>
<dbReference type="OrthoDB" id="9806726at2"/>
<evidence type="ECO:0000259" key="5">
    <source>
        <dbReference type="PROSITE" id="PS50893"/>
    </source>
</evidence>
<dbReference type="InterPro" id="IPR027417">
    <property type="entry name" value="P-loop_NTPase"/>
</dbReference>
<keyword evidence="2" id="KW-0813">Transport</keyword>
<keyword evidence="7" id="KW-1185">Reference proteome</keyword>
<dbReference type="EMBL" id="LGTC01000001">
    <property type="protein sequence ID" value="KNY29461.1"/>
    <property type="molecule type" value="Genomic_DNA"/>
</dbReference>
<evidence type="ECO:0000313" key="7">
    <source>
        <dbReference type="Proteomes" id="UP000036923"/>
    </source>
</evidence>
<evidence type="ECO:0000256" key="1">
    <source>
        <dbReference type="ARBA" id="ARBA00005417"/>
    </source>
</evidence>
<dbReference type="eggNOG" id="COG1121">
    <property type="taxonomic scope" value="Bacteria"/>
</dbReference>
<dbReference type="Proteomes" id="UP000036923">
    <property type="component" value="Unassembled WGS sequence"/>
</dbReference>
<dbReference type="Gene3D" id="3.40.50.300">
    <property type="entry name" value="P-loop containing nucleotide triphosphate hydrolases"/>
    <property type="match status" value="1"/>
</dbReference>
<keyword evidence="3" id="KW-0547">Nucleotide-binding</keyword>
<dbReference type="GO" id="GO:0016887">
    <property type="term" value="F:ATP hydrolysis activity"/>
    <property type="evidence" value="ECO:0007669"/>
    <property type="project" value="InterPro"/>
</dbReference>
<name>A0A0L6JUC8_9FIRM</name>
<dbReference type="PANTHER" id="PTHR42734:SF17">
    <property type="entry name" value="METAL TRANSPORT SYSTEM ATP-BINDING PROTEIN TM_0124-RELATED"/>
    <property type="match status" value="1"/>
</dbReference>
<dbReference type="RefSeq" id="WP_036935530.1">
    <property type="nucleotide sequence ID" value="NZ_JQKC01000001.1"/>
</dbReference>
<evidence type="ECO:0000256" key="2">
    <source>
        <dbReference type="ARBA" id="ARBA00022448"/>
    </source>
</evidence>
<dbReference type="PANTHER" id="PTHR42734">
    <property type="entry name" value="METAL TRANSPORT SYSTEM ATP-BINDING PROTEIN TM_0124-RELATED"/>
    <property type="match status" value="1"/>
</dbReference>
<proteinExistence type="inferred from homology"/>
<dbReference type="GO" id="GO:0005524">
    <property type="term" value="F:ATP binding"/>
    <property type="evidence" value="ECO:0007669"/>
    <property type="project" value="UniProtKB-KW"/>
</dbReference>
<keyword evidence="4" id="KW-0067">ATP-binding</keyword>
<sequence length="256" mass="28530">MDTIVQIKDLSVFYEDICVLENINLNINEGDFLGIIGPNGGGKTTLLKTILGFIAPSEGSISIQGNSNFHSKIKIGYVPQHTVFDRNFPIRVLDVILMGLLNNKNLFLRRFSVKEKEAALCVMEQVGISELKNRQIGQLSGGQMQKVLLSRTLLQKPDLILLDEPTASMDNASRTRIYEIIKALNKEITIVTVTHDTSFISSYIKTIACLNKKLFYHGEPALDEAVVEQVYGCPIELLAHGIPHRVLKEHGDEQNV</sequence>
<dbReference type="FunFam" id="3.40.50.300:FF:000134">
    <property type="entry name" value="Iron-enterobactin ABC transporter ATP-binding protein"/>
    <property type="match status" value="1"/>
</dbReference>
<comment type="caution">
    <text evidence="6">The sequence shown here is derived from an EMBL/GenBank/DDBJ whole genome shotgun (WGS) entry which is preliminary data.</text>
</comment>
<protein>
    <submittedName>
        <fullName evidence="6">Phosphonate-transporting ATPase</fullName>
        <ecNumber evidence="6">3.6.3.28</ecNumber>
    </submittedName>
</protein>
<dbReference type="InterPro" id="IPR017871">
    <property type="entry name" value="ABC_transporter-like_CS"/>
</dbReference>
<dbReference type="CDD" id="cd03235">
    <property type="entry name" value="ABC_Metallic_Cations"/>
    <property type="match status" value="1"/>
</dbReference>
<dbReference type="SUPFAM" id="SSF52540">
    <property type="entry name" value="P-loop containing nucleoside triphosphate hydrolases"/>
    <property type="match status" value="1"/>
</dbReference>
<evidence type="ECO:0000256" key="4">
    <source>
        <dbReference type="ARBA" id="ARBA00022840"/>
    </source>
</evidence>
<dbReference type="PATRIC" id="fig|398512.5.peg.4964"/>
<evidence type="ECO:0000256" key="3">
    <source>
        <dbReference type="ARBA" id="ARBA00022741"/>
    </source>
</evidence>
<dbReference type="STRING" id="398512.Bccel_4735"/>
<accession>A0A0L6JUC8</accession>
<reference evidence="7" key="1">
    <citation type="submission" date="2015-07" db="EMBL/GenBank/DDBJ databases">
        <title>Near-Complete Genome Sequence of the Cellulolytic Bacterium Bacteroides (Pseudobacteroides) cellulosolvens ATCC 35603.</title>
        <authorList>
            <person name="Dassa B."/>
            <person name="Utturkar S.M."/>
            <person name="Klingeman D.M."/>
            <person name="Hurt R.A."/>
            <person name="Keller M."/>
            <person name="Xu J."/>
            <person name="Reddy Y.H.K."/>
            <person name="Borovok I."/>
            <person name="Grinberg I.R."/>
            <person name="Lamed R."/>
            <person name="Zhivin O."/>
            <person name="Bayer E.A."/>
            <person name="Brown S.D."/>
        </authorList>
    </citation>
    <scope>NUCLEOTIDE SEQUENCE [LARGE SCALE GENOMIC DNA]</scope>
    <source>
        <strain evidence="7">DSM 2933</strain>
    </source>
</reference>
<dbReference type="PROSITE" id="PS50893">
    <property type="entry name" value="ABC_TRANSPORTER_2"/>
    <property type="match status" value="1"/>
</dbReference>
<comment type="similarity">
    <text evidence="1">Belongs to the ABC transporter superfamily.</text>
</comment>
<gene>
    <name evidence="6" type="ORF">Bccel_4735</name>
</gene>